<evidence type="ECO:0000256" key="2">
    <source>
        <dbReference type="ARBA" id="ARBA00004609"/>
    </source>
</evidence>
<name>M4SYN2_9TRYP</name>
<dbReference type="SUPFAM" id="SSF58087">
    <property type="entry name" value="Variant surface glycoprotein (N-terminal domain)"/>
    <property type="match status" value="1"/>
</dbReference>
<feature type="compositionally biased region" description="Basic and acidic residues" evidence="8">
    <location>
        <begin position="420"/>
        <end position="439"/>
    </location>
</feature>
<accession>M4SYN2</accession>
<keyword evidence="4" id="KW-0336">GPI-anchor</keyword>
<evidence type="ECO:0000259" key="10">
    <source>
        <dbReference type="Pfam" id="PF00913"/>
    </source>
</evidence>
<dbReference type="VEuPathDB" id="TriTrypDB:Tb927.5.4840"/>
<dbReference type="InterPro" id="IPR001812">
    <property type="entry name" value="Trypano_VSG_A_N_dom"/>
</dbReference>
<comment type="function">
    <text evidence="1">VSG forms a coat on the surface of the parasite. The trypanosome evades the immune response of the host by expressing a series of antigenically distinct VSGs from an estimated 1000 VSG genes.</text>
</comment>
<keyword evidence="7" id="KW-0449">Lipoprotein</keyword>
<dbReference type="SUPFAM" id="SSF118251">
    <property type="entry name" value="Variant surface glycoprotein MITAT 1.2, VSG 221, C-terminal domain"/>
    <property type="match status" value="1"/>
</dbReference>
<keyword evidence="5" id="KW-0472">Membrane</keyword>
<evidence type="ECO:0000256" key="1">
    <source>
        <dbReference type="ARBA" id="ARBA00002523"/>
    </source>
</evidence>
<evidence type="ECO:0000256" key="6">
    <source>
        <dbReference type="ARBA" id="ARBA00023180"/>
    </source>
</evidence>
<dbReference type="VEuPathDB" id="TriTrypDB:Tb427_000173600"/>
<feature type="region of interest" description="Disordered" evidence="8">
    <location>
        <begin position="420"/>
        <end position="446"/>
    </location>
</feature>
<dbReference type="GO" id="GO:0042783">
    <property type="term" value="P:symbiont-mediated evasion of host immune response"/>
    <property type="evidence" value="ECO:0007669"/>
    <property type="project" value="InterPro"/>
</dbReference>
<dbReference type="EMBL" id="KC613778">
    <property type="protein sequence ID" value="AGH61209.1"/>
    <property type="molecule type" value="Genomic_DNA"/>
</dbReference>
<evidence type="ECO:0000256" key="7">
    <source>
        <dbReference type="ARBA" id="ARBA00023288"/>
    </source>
</evidence>
<organism evidence="11">
    <name type="scientific">Trypanosoma brucei</name>
    <dbReference type="NCBI Taxonomy" id="5691"/>
    <lineage>
        <taxon>Eukaryota</taxon>
        <taxon>Discoba</taxon>
        <taxon>Euglenozoa</taxon>
        <taxon>Kinetoplastea</taxon>
        <taxon>Metakinetoplastina</taxon>
        <taxon>Trypanosomatida</taxon>
        <taxon>Trypanosomatidae</taxon>
        <taxon>Trypanosoma</taxon>
    </lineage>
</organism>
<comment type="subcellular location">
    <subcellularLocation>
        <location evidence="2">Cell membrane</location>
        <topology evidence="2">Lipid-anchor</topology>
        <topology evidence="2">GPI-anchor</topology>
    </subcellularLocation>
</comment>
<protein>
    <submittedName>
        <fullName evidence="11">Variant surface glycoprotein 653</fullName>
    </submittedName>
</protein>
<feature type="signal peptide" evidence="9">
    <location>
        <begin position="1"/>
        <end position="19"/>
    </location>
</feature>
<evidence type="ECO:0000256" key="9">
    <source>
        <dbReference type="SAM" id="SignalP"/>
    </source>
</evidence>
<evidence type="ECO:0000256" key="3">
    <source>
        <dbReference type="ARBA" id="ARBA00022475"/>
    </source>
</evidence>
<evidence type="ECO:0000313" key="11">
    <source>
        <dbReference type="EMBL" id="AGH61209.1"/>
    </source>
</evidence>
<proteinExistence type="predicted"/>
<dbReference type="GO" id="GO:0098552">
    <property type="term" value="C:side of membrane"/>
    <property type="evidence" value="ECO:0007669"/>
    <property type="project" value="UniProtKB-KW"/>
</dbReference>
<keyword evidence="6" id="KW-0325">Glycoprotein</keyword>
<dbReference type="AlphaFoldDB" id="M4SYN2"/>
<feature type="chain" id="PRO_5004058627" evidence="9">
    <location>
        <begin position="20"/>
        <end position="464"/>
    </location>
</feature>
<dbReference type="Gene3D" id="1.10.470.10">
    <property type="entry name" value="Variant Surface Glycoprotein, subunit A, domain 2"/>
    <property type="match status" value="1"/>
</dbReference>
<evidence type="ECO:0000256" key="8">
    <source>
        <dbReference type="SAM" id="MobiDB-lite"/>
    </source>
</evidence>
<dbReference type="InterPro" id="IPR027446">
    <property type="entry name" value="VSG_C_dom_sf"/>
</dbReference>
<keyword evidence="3" id="KW-1003">Cell membrane</keyword>
<dbReference type="GO" id="GO:0005886">
    <property type="term" value="C:plasma membrane"/>
    <property type="evidence" value="ECO:0007669"/>
    <property type="project" value="UniProtKB-SubCell"/>
</dbReference>
<keyword evidence="9" id="KW-0732">Signal</keyword>
<sequence>MFLPLTLAFILAHGRLGTAVQEKALGPQTTEAICDVAAYFRIKLDGVASAQAAAPSKAQAATVNLLRIKVLFERTKSPADRQRLLAILAATEAEHFKTTGHDLPAAAAQRLAAAKAAAYFLGSVHEYLSIAGHKKVDSTAGCFATNTVGAGANHRTYAELQTWKTNCKAADLTKTGDFTTTGKFSAGGLEPIGGRPTDVTANEAKCRLHSGADNEGVVQNAGADNNGLLLAGGLLKLGATTPAFADLSQLHSKQAQSDIQAMYRAYTAAATPADNLETGLPSTPEQLTAKPLFATALSKLTASKKPLAGPELTAAIADIYGKPTADLQAQLWSKMNSIKAPAEHSSEDKGKPLTDINDIDLLLEMLVNASVDAAIGLSASDRCQCADATTERSSNVDEIKDKECNGKKGDECTGECEWDKEKETCKPKNKGEEENKDKTGTTNKTGSNSFVIHKAPLWLAVLLF</sequence>
<dbReference type="Gene3D" id="3.90.150.10">
    <property type="entry name" value="Variant Surface Glycoprotein, subunit A domain 1"/>
    <property type="match status" value="1"/>
</dbReference>
<dbReference type="VEuPathDB" id="TriTrypDB:Tb1125.11.17580"/>
<evidence type="ECO:0000256" key="4">
    <source>
        <dbReference type="ARBA" id="ARBA00022622"/>
    </source>
</evidence>
<feature type="domain" description="Trypanosome variant surface glycoprotein A-type N-terminal" evidence="10">
    <location>
        <begin position="18"/>
        <end position="368"/>
    </location>
</feature>
<reference evidence="11" key="2">
    <citation type="journal article" date="2014" name="Mol. Biochem. Parasitol.">
        <title>Capturing the variant surface glycoprotein repertoire (the VSGnome) of Trypanosoma brucei Lister 427.</title>
        <authorList>
            <person name="Cross G.A."/>
            <person name="Kim H.S."/>
            <person name="Wickstead B."/>
        </authorList>
    </citation>
    <scope>NUCLEOTIDE SEQUENCE</scope>
    <source>
        <strain evidence="11">Lister 427</strain>
    </source>
</reference>
<dbReference type="Pfam" id="PF00913">
    <property type="entry name" value="Trypan_glycop"/>
    <property type="match status" value="1"/>
</dbReference>
<evidence type="ECO:0000256" key="5">
    <source>
        <dbReference type="ARBA" id="ARBA00023136"/>
    </source>
</evidence>
<reference evidence="11" key="1">
    <citation type="submission" date="2013-02" db="EMBL/GenBank/DDBJ databases">
        <authorList>
            <person name="Cross G.A.M."/>
            <person name="Kim H.-S."/>
            <person name="Wickstead B."/>
        </authorList>
    </citation>
    <scope>NUCLEOTIDE SEQUENCE</scope>
    <source>
        <strain evidence="11">Lister 427</strain>
    </source>
</reference>